<organism evidence="1 2">
    <name type="scientific">Escherichia coli</name>
    <dbReference type="NCBI Taxonomy" id="562"/>
    <lineage>
        <taxon>Bacteria</taxon>
        <taxon>Pseudomonadati</taxon>
        <taxon>Pseudomonadota</taxon>
        <taxon>Gammaproteobacteria</taxon>
        <taxon>Enterobacterales</taxon>
        <taxon>Enterobacteriaceae</taxon>
        <taxon>Escherichia</taxon>
    </lineage>
</organism>
<protein>
    <submittedName>
        <fullName evidence="1">Uncharacterized protein</fullName>
    </submittedName>
</protein>
<evidence type="ECO:0000313" key="2">
    <source>
        <dbReference type="Proteomes" id="UP000277930"/>
    </source>
</evidence>
<dbReference type="AlphaFoldDB" id="A0A447XWN5"/>
<dbReference type="Proteomes" id="UP000277930">
    <property type="component" value="Chromosome 1"/>
</dbReference>
<name>A0A447XWN5_ECOLX</name>
<gene>
    <name evidence="1" type="ORF">NCTC9702_02724</name>
</gene>
<evidence type="ECO:0000313" key="1">
    <source>
        <dbReference type="EMBL" id="VED35490.1"/>
    </source>
</evidence>
<accession>A0A447XWN5</accession>
<reference evidence="1 2" key="1">
    <citation type="submission" date="2018-12" db="EMBL/GenBank/DDBJ databases">
        <authorList>
            <consortium name="Pathogen Informatics"/>
        </authorList>
    </citation>
    <scope>NUCLEOTIDE SEQUENCE [LARGE SCALE GENOMIC DNA]</scope>
    <source>
        <strain evidence="1 2">NCTC9702</strain>
    </source>
</reference>
<dbReference type="EMBL" id="LR134246">
    <property type="protein sequence ID" value="VED35490.1"/>
    <property type="molecule type" value="Genomic_DNA"/>
</dbReference>
<proteinExistence type="predicted"/>
<sequence length="81" mass="8754">MFHCHENGVKTLNVEESFLLTGKRSVRHIFCGSGGTHRKRGVFVIGGKLCIGFADGVFQLRLEGSVDNPLADLARPLSQAG</sequence>